<accession>A0ABW2K9Y9</accession>
<dbReference type="EMBL" id="JBHTBH010000001">
    <property type="protein sequence ID" value="MFC7326802.1"/>
    <property type="molecule type" value="Genomic_DNA"/>
</dbReference>
<dbReference type="Proteomes" id="UP001596540">
    <property type="component" value="Unassembled WGS sequence"/>
</dbReference>
<dbReference type="RefSeq" id="WP_379868711.1">
    <property type="nucleotide sequence ID" value="NZ_JBHTBH010000001.1"/>
</dbReference>
<evidence type="ECO:0000313" key="2">
    <source>
        <dbReference type="Proteomes" id="UP001596540"/>
    </source>
</evidence>
<sequence length="762" mass="81500">MPEEDGSRGGEATAHQNLAGDVLGRLVQAGVIHGGVHVHSEPTAPSAPTLFPAPVAPFVNRDAELHRVGRTGERARHERRTGIAVLHGLSGLGKTALALHFGHTAHASPDVDRLYASLARRADGTRPSTSDILAGFLRHYRVPPDAVPALLEERAALFRSITAQRRVIVFIDDADSAAQVRDLIPNSPGGVVIVTTRRQLRSLDLDPGADFVPVRPLSDAASAELIARMARRDHPDPTLWAPDPAALRRIVDHCAGVPVALRIVGSYLYLNPAVPLTEVADRLADARGRLDEFSPLTDSEDAAAVRTPRGICDLVYDELPPLEARLYRLGGLVPGPTLSNGVAAALLGLPSDSPEAAHALRVLADHHLIEQVGDGRRYRYSELTRRDARARAELADPVPEREAAMVRMVLWYTAAAASADDTALGRPLRLRERLPVPGLPRSPAVVFRGKPDALEWLRAERNNLHAVIELAAGIGQHAAVVRLCGSAWALYDSDKLYVDAQAAYTTAVESAELLGHHGAEALMRDHLARVHTDLGAGALRAARNTAAPDGGGRSGHAADAAYHRELAEREFRAAAEQFALAREAAARSDSPLDLAVVLDGEHRLHRERGHFAAAAGNLRKVIELHRAAGNDRGVALNSYQLGRVHLLAGEPVLAREMLEAALAVDADAKLHARARVVLARVLAELGEDTAALGAVESALTVFGESGQSVRFAEALEVRADLALRAGDRTAWRAALTAAERLYADVHHPGADRVRARLGSSGD</sequence>
<dbReference type="Gene3D" id="3.40.50.300">
    <property type="entry name" value="P-loop containing nucleotide triphosphate hydrolases"/>
    <property type="match status" value="1"/>
</dbReference>
<reference evidence="2" key="1">
    <citation type="journal article" date="2019" name="Int. J. Syst. Evol. Microbiol.">
        <title>The Global Catalogue of Microorganisms (GCM) 10K type strain sequencing project: providing services to taxonomists for standard genome sequencing and annotation.</title>
        <authorList>
            <consortium name="The Broad Institute Genomics Platform"/>
            <consortium name="The Broad Institute Genome Sequencing Center for Infectious Disease"/>
            <person name="Wu L."/>
            <person name="Ma J."/>
        </authorList>
    </citation>
    <scope>NUCLEOTIDE SEQUENCE [LARGE SCALE GENOMIC DNA]</scope>
    <source>
        <strain evidence="2">CGMCC 4.7382</strain>
    </source>
</reference>
<proteinExistence type="predicted"/>
<organism evidence="1 2">
    <name type="scientific">Marinactinospora rubrisoli</name>
    <dbReference type="NCBI Taxonomy" id="2715399"/>
    <lineage>
        <taxon>Bacteria</taxon>
        <taxon>Bacillati</taxon>
        <taxon>Actinomycetota</taxon>
        <taxon>Actinomycetes</taxon>
        <taxon>Streptosporangiales</taxon>
        <taxon>Nocardiopsidaceae</taxon>
        <taxon>Marinactinospora</taxon>
    </lineage>
</organism>
<dbReference type="SUPFAM" id="SSF52540">
    <property type="entry name" value="P-loop containing nucleoside triphosphate hydrolases"/>
    <property type="match status" value="1"/>
</dbReference>
<name>A0ABW2K9Y9_9ACTN</name>
<dbReference type="SUPFAM" id="SSF48452">
    <property type="entry name" value="TPR-like"/>
    <property type="match status" value="1"/>
</dbReference>
<dbReference type="PANTHER" id="PTHR47691">
    <property type="entry name" value="REGULATOR-RELATED"/>
    <property type="match status" value="1"/>
</dbReference>
<keyword evidence="2" id="KW-1185">Reference proteome</keyword>
<dbReference type="Gene3D" id="1.25.40.10">
    <property type="entry name" value="Tetratricopeptide repeat domain"/>
    <property type="match status" value="1"/>
</dbReference>
<dbReference type="InterPro" id="IPR027417">
    <property type="entry name" value="P-loop_NTPase"/>
</dbReference>
<evidence type="ECO:0000313" key="1">
    <source>
        <dbReference type="EMBL" id="MFC7326802.1"/>
    </source>
</evidence>
<dbReference type="PANTHER" id="PTHR47691:SF3">
    <property type="entry name" value="HTH-TYPE TRANSCRIPTIONAL REGULATOR RV0890C-RELATED"/>
    <property type="match status" value="1"/>
</dbReference>
<gene>
    <name evidence="1" type="ORF">ACFQRF_03520</name>
</gene>
<dbReference type="InterPro" id="IPR011990">
    <property type="entry name" value="TPR-like_helical_dom_sf"/>
</dbReference>
<comment type="caution">
    <text evidence="1">The sequence shown here is derived from an EMBL/GenBank/DDBJ whole genome shotgun (WGS) entry which is preliminary data.</text>
</comment>
<dbReference type="PRINTS" id="PR00364">
    <property type="entry name" value="DISEASERSIST"/>
</dbReference>
<protein>
    <submittedName>
        <fullName evidence="1">NB-ARC domain-containing protein</fullName>
    </submittedName>
</protein>